<sequence length="406" mass="42896">MSTPTTGQRLARIRRKAQLTQEALAEASGVSVDTIRKLEQGVRHSARLDTLHALARPLGVATTALLGDASEAAARREPDHRPLSLAAIRRSLTPARGLGVPITVAADGPPPTVDVLRGRVGAADAAYHRGDYATALAAAPRLLDDARRTAEATGAPLAYATLAQARYLATELLIQLRAGDLAYAAVSGALDAAQTAGDPVLGASTVKGTSWLLLRQGRLAEAEQVAIATADEIEPRVRRAQPAELAVWGWLLLAGAAAASRDNRPRDAAALLDTASAAAAALADRPVDGLAILGGFRSARVEMMRVETAAVAGEPGRVLELAERVPVGQAQPTSWQRHRLDVAWAHAERREYGEATGVLLELRDRAPAWLRHQRYARRIVEGIAAGRRRAMSAELAGLAELVGCDL</sequence>
<dbReference type="GO" id="GO:0003700">
    <property type="term" value="F:DNA-binding transcription factor activity"/>
    <property type="evidence" value="ECO:0007669"/>
    <property type="project" value="TreeGrafter"/>
</dbReference>
<proteinExistence type="predicted"/>
<feature type="domain" description="HTH cro/C1-type" evidence="2">
    <location>
        <begin position="10"/>
        <end position="65"/>
    </location>
</feature>
<dbReference type="Gene3D" id="1.10.260.40">
    <property type="entry name" value="lambda repressor-like DNA-binding domains"/>
    <property type="match status" value="1"/>
</dbReference>
<dbReference type="SUPFAM" id="SSF47413">
    <property type="entry name" value="lambda repressor-like DNA-binding domains"/>
    <property type="match status" value="1"/>
</dbReference>
<gene>
    <name evidence="4" type="ORF">ABUL08_25690</name>
    <name evidence="3" type="ORF">VK199_25610</name>
</gene>
<dbReference type="AlphaFoldDB" id="A0AAU8HAQ2"/>
<evidence type="ECO:0000256" key="1">
    <source>
        <dbReference type="ARBA" id="ARBA00023125"/>
    </source>
</evidence>
<evidence type="ECO:0000313" key="4">
    <source>
        <dbReference type="EMBL" id="XCH73634.1"/>
    </source>
</evidence>
<reference evidence="3" key="1">
    <citation type="submission" date="2024-01" db="EMBL/GenBank/DDBJ databases">
        <title>The genome sequence of Micromonospora mangrovi CCTCC AA 2012012.</title>
        <authorList>
            <person name="Gao J."/>
        </authorList>
    </citation>
    <scope>NUCLEOTIDE SEQUENCE</scope>
    <source>
        <strain evidence="3">CCTCC AA 2012012</strain>
    </source>
</reference>
<dbReference type="InterPro" id="IPR050807">
    <property type="entry name" value="TransReg_Diox_bact_type"/>
</dbReference>
<dbReference type="RefSeq" id="WP_350932561.1">
    <property type="nucleotide sequence ID" value="NZ_CP157762.1"/>
</dbReference>
<dbReference type="InterPro" id="IPR010982">
    <property type="entry name" value="Lambda_DNA-bd_dom_sf"/>
</dbReference>
<dbReference type="Pfam" id="PF13560">
    <property type="entry name" value="HTH_31"/>
    <property type="match status" value="1"/>
</dbReference>
<dbReference type="EMBL" id="CP157762">
    <property type="protein sequence ID" value="XBP92937.1"/>
    <property type="molecule type" value="Genomic_DNA"/>
</dbReference>
<accession>A0AAU8HAQ2</accession>
<evidence type="ECO:0000313" key="3">
    <source>
        <dbReference type="EMBL" id="XBP92937.1"/>
    </source>
</evidence>
<dbReference type="PANTHER" id="PTHR46797:SF1">
    <property type="entry name" value="METHYLPHOSPHONATE SYNTHASE"/>
    <property type="match status" value="1"/>
</dbReference>
<reference evidence="4" key="2">
    <citation type="submission" date="2024-06" db="EMBL/GenBank/DDBJ databases">
        <title>Micromonospora mangrovi CCTCC AA 2012012 genome sequences.</title>
        <authorList>
            <person name="Gao J."/>
        </authorList>
    </citation>
    <scope>NUCLEOTIDE SEQUENCE</scope>
    <source>
        <strain evidence="4">CCTCC AA 2012012</strain>
    </source>
</reference>
<organism evidence="4">
    <name type="scientific">Micromonospora sp. CCTCC AA 2012012</name>
    <dbReference type="NCBI Taxonomy" id="3111921"/>
    <lineage>
        <taxon>Bacteria</taxon>
        <taxon>Bacillati</taxon>
        <taxon>Actinomycetota</taxon>
        <taxon>Actinomycetes</taxon>
        <taxon>Micromonosporales</taxon>
        <taxon>Micromonosporaceae</taxon>
        <taxon>Micromonospora</taxon>
    </lineage>
</organism>
<dbReference type="GO" id="GO:0005829">
    <property type="term" value="C:cytosol"/>
    <property type="evidence" value="ECO:0007669"/>
    <property type="project" value="TreeGrafter"/>
</dbReference>
<dbReference type="EMBL" id="CP159342">
    <property type="protein sequence ID" value="XCH73634.1"/>
    <property type="molecule type" value="Genomic_DNA"/>
</dbReference>
<dbReference type="InterPro" id="IPR001387">
    <property type="entry name" value="Cro/C1-type_HTH"/>
</dbReference>
<dbReference type="CDD" id="cd00093">
    <property type="entry name" value="HTH_XRE"/>
    <property type="match status" value="1"/>
</dbReference>
<dbReference type="PROSITE" id="PS50943">
    <property type="entry name" value="HTH_CROC1"/>
    <property type="match status" value="1"/>
</dbReference>
<dbReference type="GO" id="GO:0003677">
    <property type="term" value="F:DNA binding"/>
    <property type="evidence" value="ECO:0007669"/>
    <property type="project" value="UniProtKB-KW"/>
</dbReference>
<evidence type="ECO:0000259" key="2">
    <source>
        <dbReference type="PROSITE" id="PS50943"/>
    </source>
</evidence>
<dbReference type="SMART" id="SM00530">
    <property type="entry name" value="HTH_XRE"/>
    <property type="match status" value="1"/>
</dbReference>
<keyword evidence="1" id="KW-0238">DNA-binding</keyword>
<name>A0AAU8HAQ2_9ACTN</name>
<protein>
    <submittedName>
        <fullName evidence="4">Helix-turn-helix transcriptional regulator</fullName>
    </submittedName>
</protein>
<dbReference type="PANTHER" id="PTHR46797">
    <property type="entry name" value="HTH-TYPE TRANSCRIPTIONAL REGULATOR"/>
    <property type="match status" value="1"/>
</dbReference>